<gene>
    <name evidence="2" type="ORF">SNAT2548_LOCUS33358</name>
</gene>
<organism evidence="2 3">
    <name type="scientific">Symbiodinium natans</name>
    <dbReference type="NCBI Taxonomy" id="878477"/>
    <lineage>
        <taxon>Eukaryota</taxon>
        <taxon>Sar</taxon>
        <taxon>Alveolata</taxon>
        <taxon>Dinophyceae</taxon>
        <taxon>Suessiales</taxon>
        <taxon>Symbiodiniaceae</taxon>
        <taxon>Symbiodinium</taxon>
    </lineage>
</organism>
<feature type="compositionally biased region" description="Basic and acidic residues" evidence="1">
    <location>
        <begin position="99"/>
        <end position="110"/>
    </location>
</feature>
<comment type="caution">
    <text evidence="2">The sequence shown here is derived from an EMBL/GenBank/DDBJ whole genome shotgun (WGS) entry which is preliminary data.</text>
</comment>
<dbReference type="AlphaFoldDB" id="A0A812UWZ7"/>
<feature type="region of interest" description="Disordered" evidence="1">
    <location>
        <begin position="1"/>
        <end position="134"/>
    </location>
</feature>
<dbReference type="EMBL" id="CAJNDS010002753">
    <property type="protein sequence ID" value="CAE7585031.1"/>
    <property type="molecule type" value="Genomic_DNA"/>
</dbReference>
<keyword evidence="3" id="KW-1185">Reference proteome</keyword>
<evidence type="ECO:0000256" key="1">
    <source>
        <dbReference type="SAM" id="MobiDB-lite"/>
    </source>
</evidence>
<proteinExistence type="predicted"/>
<dbReference type="OrthoDB" id="430971at2759"/>
<evidence type="ECO:0000313" key="2">
    <source>
        <dbReference type="EMBL" id="CAE7585031.1"/>
    </source>
</evidence>
<name>A0A812UWZ7_9DINO</name>
<sequence>MHVPRRPLGQRPRAPAPGRGRRFETAGAPAGCGTRYPHCLLGPVSDDEGSQGTTEMPTELSTEMCGALSGPLSDADSDIDSIDEGSQGAAETYTIVVRTPEESRPSREETDMPSLSGLVTGRDKLKRARSKRHGPALWWSSQEEHLQRIPRDLDDPAEASESTPQLASFSLACDIFSQGPFQK</sequence>
<protein>
    <submittedName>
        <fullName evidence="2">Uncharacterized protein</fullName>
    </submittedName>
</protein>
<dbReference type="Proteomes" id="UP000604046">
    <property type="component" value="Unassembled WGS sequence"/>
</dbReference>
<feature type="compositionally biased region" description="Basic residues" evidence="1">
    <location>
        <begin position="124"/>
        <end position="134"/>
    </location>
</feature>
<feature type="compositionally biased region" description="Low complexity" evidence="1">
    <location>
        <begin position="1"/>
        <end position="18"/>
    </location>
</feature>
<feature type="compositionally biased region" description="Polar residues" evidence="1">
    <location>
        <begin position="50"/>
        <end position="61"/>
    </location>
</feature>
<accession>A0A812UWZ7</accession>
<reference evidence="2" key="1">
    <citation type="submission" date="2021-02" db="EMBL/GenBank/DDBJ databases">
        <authorList>
            <person name="Dougan E. K."/>
            <person name="Rhodes N."/>
            <person name="Thang M."/>
            <person name="Chan C."/>
        </authorList>
    </citation>
    <scope>NUCLEOTIDE SEQUENCE</scope>
</reference>
<evidence type="ECO:0000313" key="3">
    <source>
        <dbReference type="Proteomes" id="UP000604046"/>
    </source>
</evidence>